<reference evidence="1" key="1">
    <citation type="submission" date="2020-10" db="EMBL/GenBank/DDBJ databases">
        <authorList>
            <person name="Gilroy R."/>
        </authorList>
    </citation>
    <scope>NUCLEOTIDE SEQUENCE</scope>
    <source>
        <strain evidence="1">ChiSxjej2B14-6234</strain>
    </source>
</reference>
<dbReference type="Proteomes" id="UP000886887">
    <property type="component" value="Unassembled WGS sequence"/>
</dbReference>
<evidence type="ECO:0000313" key="1">
    <source>
        <dbReference type="EMBL" id="HIQ71086.1"/>
    </source>
</evidence>
<sequence>MRLEGRRVRTERLLIGCPVCQEPEILELFLRSLRRLELPGVQTAYCFVDDNHDPRSKALLAAFQAAVPAVTVETPPRQEAGRQYRGHNWDEHAIWKVARYKDRMIDRALREGFTHLFLVDSDVLVHPKAVRHLMDTGKAIVSQVFWTRWQADAVEQPQVWLRDFYTQFDQEPGERLTPAEERARTYAFFDMLRAPGLYEVGGLGACTMVRRDALEQGVNFRPVRNLSFWGEDRHFCVRAAARDIPLFADTVYPAFHVFRPEQLEGGRDFLRRTEQG</sequence>
<dbReference type="AlphaFoldDB" id="A0A9D0Z9J7"/>
<organism evidence="1 2">
    <name type="scientific">Candidatus Onthenecus intestinigallinarum</name>
    <dbReference type="NCBI Taxonomy" id="2840875"/>
    <lineage>
        <taxon>Bacteria</taxon>
        <taxon>Bacillati</taxon>
        <taxon>Bacillota</taxon>
        <taxon>Clostridia</taxon>
        <taxon>Eubacteriales</taxon>
        <taxon>Candidatus Onthenecus</taxon>
    </lineage>
</organism>
<protein>
    <submittedName>
        <fullName evidence="1">Glycosyltransferase family 2 protein</fullName>
    </submittedName>
</protein>
<dbReference type="EMBL" id="DVFJ01000008">
    <property type="protein sequence ID" value="HIQ71086.1"/>
    <property type="molecule type" value="Genomic_DNA"/>
</dbReference>
<dbReference type="SUPFAM" id="SSF53448">
    <property type="entry name" value="Nucleotide-diphospho-sugar transferases"/>
    <property type="match status" value="1"/>
</dbReference>
<gene>
    <name evidence="1" type="ORF">IAB73_02600</name>
</gene>
<dbReference type="InterPro" id="IPR029044">
    <property type="entry name" value="Nucleotide-diphossugar_trans"/>
</dbReference>
<comment type="caution">
    <text evidence="1">The sequence shown here is derived from an EMBL/GenBank/DDBJ whole genome shotgun (WGS) entry which is preliminary data.</text>
</comment>
<reference evidence="1" key="2">
    <citation type="journal article" date="2021" name="PeerJ">
        <title>Extensive microbial diversity within the chicken gut microbiome revealed by metagenomics and culture.</title>
        <authorList>
            <person name="Gilroy R."/>
            <person name="Ravi A."/>
            <person name="Getino M."/>
            <person name="Pursley I."/>
            <person name="Horton D.L."/>
            <person name="Alikhan N.F."/>
            <person name="Baker D."/>
            <person name="Gharbi K."/>
            <person name="Hall N."/>
            <person name="Watson M."/>
            <person name="Adriaenssens E.M."/>
            <person name="Foster-Nyarko E."/>
            <person name="Jarju S."/>
            <person name="Secka A."/>
            <person name="Antonio M."/>
            <person name="Oren A."/>
            <person name="Chaudhuri R.R."/>
            <person name="La Ragione R."/>
            <person name="Hildebrand F."/>
            <person name="Pallen M.J."/>
        </authorList>
    </citation>
    <scope>NUCLEOTIDE SEQUENCE</scope>
    <source>
        <strain evidence="1">ChiSxjej2B14-6234</strain>
    </source>
</reference>
<accession>A0A9D0Z9J7</accession>
<dbReference type="Gene3D" id="3.90.550.10">
    <property type="entry name" value="Spore Coat Polysaccharide Biosynthesis Protein SpsA, Chain A"/>
    <property type="match status" value="1"/>
</dbReference>
<proteinExistence type="predicted"/>
<name>A0A9D0Z9J7_9FIRM</name>
<evidence type="ECO:0000313" key="2">
    <source>
        <dbReference type="Proteomes" id="UP000886887"/>
    </source>
</evidence>